<evidence type="ECO:0000313" key="2">
    <source>
        <dbReference type="Proteomes" id="UP001610563"/>
    </source>
</evidence>
<reference evidence="1 2" key="1">
    <citation type="submission" date="2024-07" db="EMBL/GenBank/DDBJ databases">
        <title>Section-level genome sequencing and comparative genomics of Aspergillus sections Usti and Cavernicolus.</title>
        <authorList>
            <consortium name="Lawrence Berkeley National Laboratory"/>
            <person name="Nybo J.L."/>
            <person name="Vesth T.C."/>
            <person name="Theobald S."/>
            <person name="Frisvad J.C."/>
            <person name="Larsen T.O."/>
            <person name="Kjaerboelling I."/>
            <person name="Rothschild-Mancinelli K."/>
            <person name="Lyhne E.K."/>
            <person name="Kogle M.E."/>
            <person name="Barry K."/>
            <person name="Clum A."/>
            <person name="Na H."/>
            <person name="Ledsgaard L."/>
            <person name="Lin J."/>
            <person name="Lipzen A."/>
            <person name="Kuo A."/>
            <person name="Riley R."/>
            <person name="Mondo S."/>
            <person name="Labutti K."/>
            <person name="Haridas S."/>
            <person name="Pangalinan J."/>
            <person name="Salamov A.A."/>
            <person name="Simmons B.A."/>
            <person name="Magnuson J.K."/>
            <person name="Chen J."/>
            <person name="Drula E."/>
            <person name="Henrissat B."/>
            <person name="Wiebenga A."/>
            <person name="Lubbers R.J."/>
            <person name="Gomes A.C."/>
            <person name="Makela M.R."/>
            <person name="Stajich J."/>
            <person name="Grigoriev I.V."/>
            <person name="Mortensen U.H."/>
            <person name="De Vries R.P."/>
            <person name="Baker S.E."/>
            <person name="Andersen M.R."/>
        </authorList>
    </citation>
    <scope>NUCLEOTIDE SEQUENCE [LARGE SCALE GENOMIC DNA]</scope>
    <source>
        <strain evidence="1 2">CBS 209.92</strain>
    </source>
</reference>
<dbReference type="EMBL" id="JBFTWV010000067">
    <property type="protein sequence ID" value="KAL2789192.1"/>
    <property type="molecule type" value="Genomic_DNA"/>
</dbReference>
<keyword evidence="2" id="KW-1185">Reference proteome</keyword>
<dbReference type="Proteomes" id="UP001610563">
    <property type="component" value="Unassembled WGS sequence"/>
</dbReference>
<sequence>MILVFPRSYLSHLGLKLDDPCSPSIPIAMTPSCHDIVSRSLSLAEKCRVNSIFSFHFGSVRVRSWQARWCCSAIYPALEKISFETRRIVLRRGHCSIAYFPITCRQGMNSKASRQDNVKDNGASQPSSVALASVFRFSGGTMIPGVASSIMTAFQPHEPAAEHELLVAEYREDIFLKNK</sequence>
<proteinExistence type="predicted"/>
<gene>
    <name evidence="1" type="ORF">BJX66DRAFT_307224</name>
</gene>
<organism evidence="1 2">
    <name type="scientific">Aspergillus keveii</name>
    <dbReference type="NCBI Taxonomy" id="714993"/>
    <lineage>
        <taxon>Eukaryota</taxon>
        <taxon>Fungi</taxon>
        <taxon>Dikarya</taxon>
        <taxon>Ascomycota</taxon>
        <taxon>Pezizomycotina</taxon>
        <taxon>Eurotiomycetes</taxon>
        <taxon>Eurotiomycetidae</taxon>
        <taxon>Eurotiales</taxon>
        <taxon>Aspergillaceae</taxon>
        <taxon>Aspergillus</taxon>
        <taxon>Aspergillus subgen. Nidulantes</taxon>
    </lineage>
</organism>
<protein>
    <submittedName>
        <fullName evidence="1">Uncharacterized protein</fullName>
    </submittedName>
</protein>
<comment type="caution">
    <text evidence="1">The sequence shown here is derived from an EMBL/GenBank/DDBJ whole genome shotgun (WGS) entry which is preliminary data.</text>
</comment>
<name>A0ABR4G1U8_9EURO</name>
<accession>A0ABR4G1U8</accession>
<evidence type="ECO:0000313" key="1">
    <source>
        <dbReference type="EMBL" id="KAL2789192.1"/>
    </source>
</evidence>